<evidence type="ECO:0000256" key="4">
    <source>
        <dbReference type="ARBA" id="ARBA00018463"/>
    </source>
</evidence>
<dbReference type="PANTHER" id="PTHR13254">
    <property type="entry name" value="GOLGI AUTOANTIGEN, GOLGIN SUBFAMILY A, 7"/>
    <property type="match status" value="1"/>
</dbReference>
<comment type="caution">
    <text evidence="8">The sequence shown here is derived from an EMBL/GenBank/DDBJ whole genome shotgun (WGS) entry which is preliminary data.</text>
</comment>
<proteinExistence type="inferred from homology"/>
<dbReference type="Proteomes" id="UP000801492">
    <property type="component" value="Unassembled WGS sequence"/>
</dbReference>
<organism evidence="8 9">
    <name type="scientific">Ignelater luminosus</name>
    <name type="common">Cucubano</name>
    <name type="synonym">Pyrophorus luminosus</name>
    <dbReference type="NCBI Taxonomy" id="2038154"/>
    <lineage>
        <taxon>Eukaryota</taxon>
        <taxon>Metazoa</taxon>
        <taxon>Ecdysozoa</taxon>
        <taxon>Arthropoda</taxon>
        <taxon>Hexapoda</taxon>
        <taxon>Insecta</taxon>
        <taxon>Pterygota</taxon>
        <taxon>Neoptera</taxon>
        <taxon>Endopterygota</taxon>
        <taxon>Coleoptera</taxon>
        <taxon>Polyphaga</taxon>
        <taxon>Elateriformia</taxon>
        <taxon>Elateroidea</taxon>
        <taxon>Elateridae</taxon>
        <taxon>Agrypninae</taxon>
        <taxon>Pyrophorini</taxon>
        <taxon>Ignelater</taxon>
    </lineage>
</organism>
<reference evidence="8" key="1">
    <citation type="submission" date="2019-08" db="EMBL/GenBank/DDBJ databases">
        <title>The genome of the North American firefly Photinus pyralis.</title>
        <authorList>
            <consortium name="Photinus pyralis genome working group"/>
            <person name="Fallon T.R."/>
            <person name="Sander Lower S.E."/>
            <person name="Weng J.-K."/>
        </authorList>
    </citation>
    <scope>NUCLEOTIDE SEQUENCE</scope>
    <source>
        <strain evidence="8">TRF0915ILg1</strain>
        <tissue evidence="8">Whole body</tissue>
    </source>
</reference>
<keyword evidence="6" id="KW-0472">Membrane</keyword>
<comment type="subunit">
    <text evidence="3">Interacts with ERF2.</text>
</comment>
<dbReference type="GO" id="GO:0006612">
    <property type="term" value="P:protein targeting to membrane"/>
    <property type="evidence" value="ECO:0007669"/>
    <property type="project" value="TreeGrafter"/>
</dbReference>
<dbReference type="AlphaFoldDB" id="A0A8K0CCW3"/>
<evidence type="ECO:0000313" key="8">
    <source>
        <dbReference type="EMBL" id="KAF2881410.1"/>
    </source>
</evidence>
<keyword evidence="5" id="KW-0256">Endoplasmic reticulum</keyword>
<protein>
    <recommendedName>
        <fullName evidence="4">Ras modification protein ERF4</fullName>
    </recommendedName>
</protein>
<evidence type="ECO:0000259" key="7">
    <source>
        <dbReference type="Pfam" id="PF10256"/>
    </source>
</evidence>
<gene>
    <name evidence="8" type="ORF">ILUMI_24764</name>
</gene>
<evidence type="ECO:0000256" key="5">
    <source>
        <dbReference type="ARBA" id="ARBA00022824"/>
    </source>
</evidence>
<evidence type="ECO:0000256" key="1">
    <source>
        <dbReference type="ARBA" id="ARBA00004406"/>
    </source>
</evidence>
<dbReference type="GO" id="GO:0005789">
    <property type="term" value="C:endoplasmic reticulum membrane"/>
    <property type="evidence" value="ECO:0007669"/>
    <property type="project" value="UniProtKB-SubCell"/>
</dbReference>
<dbReference type="Pfam" id="PF10256">
    <property type="entry name" value="Erf4"/>
    <property type="match status" value="1"/>
</dbReference>
<evidence type="ECO:0000256" key="2">
    <source>
        <dbReference type="ARBA" id="ARBA00007732"/>
    </source>
</evidence>
<evidence type="ECO:0000313" key="9">
    <source>
        <dbReference type="Proteomes" id="UP000801492"/>
    </source>
</evidence>
<feature type="domain" description="Golgin subfamily A member 7/ERF4" evidence="7">
    <location>
        <begin position="20"/>
        <end position="132"/>
    </location>
</feature>
<dbReference type="InterPro" id="IPR051371">
    <property type="entry name" value="Ras_palmitoyltransferase"/>
</dbReference>
<keyword evidence="9" id="KW-1185">Reference proteome</keyword>
<dbReference type="InterPro" id="IPR019383">
    <property type="entry name" value="Golgin_A_7/ERF4"/>
</dbReference>
<accession>A0A8K0CCW3</accession>
<comment type="subcellular location">
    <subcellularLocation>
        <location evidence="1">Endoplasmic reticulum membrane</location>
        <topology evidence="1">Peripheral membrane protein</topology>
    </subcellularLocation>
</comment>
<evidence type="ECO:0000256" key="3">
    <source>
        <dbReference type="ARBA" id="ARBA00011396"/>
    </source>
</evidence>
<sequence length="142" mass="16363">MGSHHNSETEQMAPQQCLKVFIQRDYSEGTVVKFQTRFPSELEGRIERQAFEHTISKLNEYFAIAEKATCSTYCEGCLACLTAYLIYICKETHYEKCLRKVSKFVAEQNERVYQPRGLIVTDPSMRGLRVIEISCLDRPPNA</sequence>
<dbReference type="OrthoDB" id="2190159at2759"/>
<evidence type="ECO:0000256" key="6">
    <source>
        <dbReference type="ARBA" id="ARBA00023136"/>
    </source>
</evidence>
<dbReference type="GO" id="GO:0002178">
    <property type="term" value="C:palmitoyltransferase complex"/>
    <property type="evidence" value="ECO:0007669"/>
    <property type="project" value="TreeGrafter"/>
</dbReference>
<dbReference type="EMBL" id="VTPC01090742">
    <property type="protein sequence ID" value="KAF2881410.1"/>
    <property type="molecule type" value="Genomic_DNA"/>
</dbReference>
<dbReference type="PANTHER" id="PTHR13254:SF0">
    <property type="entry name" value="GOLGIN SUBFAMILY A MEMBER 7_ERF4 DOMAIN-CONTAINING PROTEIN"/>
    <property type="match status" value="1"/>
</dbReference>
<name>A0A8K0CCW3_IGNLU</name>
<comment type="similarity">
    <text evidence="2">Belongs to the ERF4 family.</text>
</comment>